<dbReference type="EMBL" id="JANCMU010000001">
    <property type="protein sequence ID" value="MDG4945339.1"/>
    <property type="molecule type" value="Genomic_DNA"/>
</dbReference>
<evidence type="ECO:0000256" key="1">
    <source>
        <dbReference type="SAM" id="Phobius"/>
    </source>
</evidence>
<dbReference type="PANTHER" id="PTHR39165">
    <property type="entry name" value="IG HYPOTHETICAL 17883"/>
    <property type="match status" value="1"/>
</dbReference>
<keyword evidence="1" id="KW-0812">Transmembrane</keyword>
<keyword evidence="3" id="KW-1185">Reference proteome</keyword>
<dbReference type="Pfam" id="PF04306">
    <property type="entry name" value="DUF456"/>
    <property type="match status" value="1"/>
</dbReference>
<feature type="transmembrane region" description="Helical" evidence="1">
    <location>
        <begin position="51"/>
        <end position="69"/>
    </location>
</feature>
<dbReference type="AlphaFoldDB" id="A0A9X4N2B4"/>
<evidence type="ECO:0000313" key="3">
    <source>
        <dbReference type="Proteomes" id="UP001152599"/>
    </source>
</evidence>
<proteinExistence type="predicted"/>
<keyword evidence="1" id="KW-1133">Transmembrane helix</keyword>
<dbReference type="Proteomes" id="UP001152599">
    <property type="component" value="Unassembled WGS sequence"/>
</dbReference>
<dbReference type="PANTHER" id="PTHR39165:SF1">
    <property type="entry name" value="DUF456 DOMAIN-CONTAINING PROTEIN"/>
    <property type="match status" value="1"/>
</dbReference>
<keyword evidence="1" id="KW-0472">Membrane</keyword>
<feature type="transmembrane region" description="Helical" evidence="1">
    <location>
        <begin position="132"/>
        <end position="159"/>
    </location>
</feature>
<organism evidence="2 3">
    <name type="scientific">Profundicola chukchiensis</name>
    <dbReference type="NCBI Taxonomy" id="2961959"/>
    <lineage>
        <taxon>Bacteria</taxon>
        <taxon>Pseudomonadati</taxon>
        <taxon>Bacteroidota</taxon>
        <taxon>Flavobacteriia</taxon>
        <taxon>Flavobacteriales</taxon>
        <taxon>Weeksellaceae</taxon>
        <taxon>Profundicola</taxon>
    </lineage>
</organism>
<sequence length="170" mass="18400">MEENTLTIISLLCLVIGFFGSFLPVLPGTLLSWLGLVIFKYTSFADYGWPTLIVLGIIVLAFQAVNYVLPAYSSKKFGGSRYGVIGASIGLLVGIIFAPFGLVSIIIAPFLGAFIGEFLLNKSNTKASFKAAFGTFVGFMISTGIGMLLSLIFLVYVMWQLSTNAGWNWI</sequence>
<accession>A0A9X4N2B4</accession>
<comment type="caution">
    <text evidence="2">The sequence shown here is derived from an EMBL/GenBank/DDBJ whole genome shotgun (WGS) entry which is preliminary data.</text>
</comment>
<name>A0A9X4N2B4_9FLAO</name>
<reference evidence="2" key="1">
    <citation type="submission" date="2022-07" db="EMBL/GenBank/DDBJ databases">
        <title>Description and genome-wide analysis of Profundicola chukchiensis gen. nov., sp. nov., marine bacteria isolated from bottom sediments of the Chukchi Sea.</title>
        <authorList>
            <person name="Romanenko L."/>
            <person name="Otstavnykh N."/>
            <person name="Kurilenko V."/>
            <person name="Eremeev V."/>
            <person name="Velansky P."/>
            <person name="Mikhailov V."/>
            <person name="Isaeva M."/>
        </authorList>
    </citation>
    <scope>NUCLEOTIDE SEQUENCE</scope>
    <source>
        <strain evidence="2">KMM 9713</strain>
    </source>
</reference>
<feature type="transmembrane region" description="Helical" evidence="1">
    <location>
        <begin position="6"/>
        <end position="39"/>
    </location>
</feature>
<protein>
    <submittedName>
        <fullName evidence="2">DUF456 domain-containing protein</fullName>
    </submittedName>
</protein>
<evidence type="ECO:0000313" key="2">
    <source>
        <dbReference type="EMBL" id="MDG4945339.1"/>
    </source>
</evidence>
<dbReference type="RefSeq" id="WP_304416794.1">
    <property type="nucleotide sequence ID" value="NZ_JANAIE010000003.1"/>
</dbReference>
<gene>
    <name evidence="2" type="ORF">NMK71_02845</name>
</gene>
<feature type="transmembrane region" description="Helical" evidence="1">
    <location>
        <begin position="89"/>
        <end position="120"/>
    </location>
</feature>
<dbReference type="InterPro" id="IPR007403">
    <property type="entry name" value="DUF456"/>
</dbReference>